<accession>A0ABU0HF41</accession>
<dbReference type="EMBL" id="JAUSVV010000001">
    <property type="protein sequence ID" value="MDQ0440929.1"/>
    <property type="molecule type" value="Genomic_DNA"/>
</dbReference>
<sequence length="90" mass="9026">MTLLLAAFWPGLAGAVALGCLVGFLAGWPRDRVVPFGLAGLALLVMALAAAQVVPGLPGLWLEGAALMLPPYLSGCALGALGNRTAGAER</sequence>
<comment type="caution">
    <text evidence="2">The sequence shown here is derived from an EMBL/GenBank/DDBJ whole genome shotgun (WGS) entry which is preliminary data.</text>
</comment>
<feature type="transmembrane region" description="Helical" evidence="1">
    <location>
        <begin position="33"/>
        <end position="54"/>
    </location>
</feature>
<dbReference type="Proteomes" id="UP001236369">
    <property type="component" value="Unassembled WGS sequence"/>
</dbReference>
<reference evidence="2 3" key="1">
    <citation type="submission" date="2023-07" db="EMBL/GenBank/DDBJ databases">
        <title>Genomic Encyclopedia of Type Strains, Phase IV (KMG-IV): sequencing the most valuable type-strain genomes for metagenomic binning, comparative biology and taxonomic classification.</title>
        <authorList>
            <person name="Goeker M."/>
        </authorList>
    </citation>
    <scope>NUCLEOTIDE SEQUENCE [LARGE SCALE GENOMIC DNA]</scope>
    <source>
        <strain evidence="2 3">DSM 19562</strain>
    </source>
</reference>
<evidence type="ECO:0000256" key="1">
    <source>
        <dbReference type="SAM" id="Phobius"/>
    </source>
</evidence>
<feature type="transmembrane region" description="Helical" evidence="1">
    <location>
        <begin position="6"/>
        <end position="26"/>
    </location>
</feature>
<name>A0ABU0HF41_9HYPH</name>
<keyword evidence="1" id="KW-1133">Transmembrane helix</keyword>
<evidence type="ECO:0000313" key="3">
    <source>
        <dbReference type="Proteomes" id="UP001236369"/>
    </source>
</evidence>
<keyword evidence="1" id="KW-0812">Transmembrane</keyword>
<protein>
    <submittedName>
        <fullName evidence="2">Uncharacterized protein</fullName>
    </submittedName>
</protein>
<feature type="transmembrane region" description="Helical" evidence="1">
    <location>
        <begin position="60"/>
        <end position="81"/>
    </location>
</feature>
<keyword evidence="1" id="KW-0472">Membrane</keyword>
<gene>
    <name evidence="2" type="ORF">QO016_000406</name>
</gene>
<organism evidence="2 3">
    <name type="scientific">Methylobacterium persicinum</name>
    <dbReference type="NCBI Taxonomy" id="374426"/>
    <lineage>
        <taxon>Bacteria</taxon>
        <taxon>Pseudomonadati</taxon>
        <taxon>Pseudomonadota</taxon>
        <taxon>Alphaproteobacteria</taxon>
        <taxon>Hyphomicrobiales</taxon>
        <taxon>Methylobacteriaceae</taxon>
        <taxon>Methylobacterium</taxon>
    </lineage>
</organism>
<dbReference type="RefSeq" id="WP_238251591.1">
    <property type="nucleotide sequence ID" value="NZ_BPQX01000053.1"/>
</dbReference>
<evidence type="ECO:0000313" key="2">
    <source>
        <dbReference type="EMBL" id="MDQ0440929.1"/>
    </source>
</evidence>
<proteinExistence type="predicted"/>
<keyword evidence="3" id="KW-1185">Reference proteome</keyword>